<organism evidence="2 3">
    <name type="scientific">Dunaliella salina</name>
    <name type="common">Green alga</name>
    <name type="synonym">Protococcus salinus</name>
    <dbReference type="NCBI Taxonomy" id="3046"/>
    <lineage>
        <taxon>Eukaryota</taxon>
        <taxon>Viridiplantae</taxon>
        <taxon>Chlorophyta</taxon>
        <taxon>core chlorophytes</taxon>
        <taxon>Chlorophyceae</taxon>
        <taxon>CS clade</taxon>
        <taxon>Chlamydomonadales</taxon>
        <taxon>Dunaliellaceae</taxon>
        <taxon>Dunaliella</taxon>
    </lineage>
</organism>
<sequence>MYELWKRNSILQTCVLSLSALVFAAVIMLDVWIHSSSRIVAFSDLALDVGQIGHVDFGSIEGRDLSKLIESNPGLGSTYQHEWAVQLQSNQESTPYLATTDIIFSERINACVSLQNLSALNIDVNVCSKPVGGQTDQSPPVVSFLIPLQNNAKVACTCVCALFETLTEIDGAELIVIDDGSTVDMSPIVFLLNRLRFLFGFRSTLRRLSPSVGFGRALNYGVTYASGKIACFLNADTVVVPGWLHPLVVTFSTFEKAAIVGPMFLGLGNFITEAGGYVYANAQAGNYMRG</sequence>
<reference evidence="2" key="1">
    <citation type="submission" date="2017-08" db="EMBL/GenBank/DDBJ databases">
        <authorList>
            <person name="Polle J.E."/>
            <person name="Barry K."/>
            <person name="Cushman J."/>
            <person name="Schmutz J."/>
            <person name="Tran D."/>
            <person name="Hathwaick L.T."/>
            <person name="Yim W.C."/>
            <person name="Jenkins J."/>
            <person name="Mckie-Krisberg Z.M."/>
            <person name="Prochnik S."/>
            <person name="Lindquist E."/>
            <person name="Dockter R.B."/>
            <person name="Adam C."/>
            <person name="Molina H."/>
            <person name="Bunkerborg J."/>
            <person name="Jin E."/>
            <person name="Buchheim M."/>
            <person name="Magnuson J."/>
        </authorList>
    </citation>
    <scope>NUCLEOTIDE SEQUENCE</scope>
    <source>
        <strain evidence="2">CCAP 19/18</strain>
    </source>
</reference>
<evidence type="ECO:0000259" key="1">
    <source>
        <dbReference type="Pfam" id="PF00535"/>
    </source>
</evidence>
<dbReference type="SUPFAM" id="SSF53448">
    <property type="entry name" value="Nucleotide-diphospho-sugar transferases"/>
    <property type="match status" value="1"/>
</dbReference>
<dbReference type="EMBL" id="MU070299">
    <property type="protein sequence ID" value="KAF5828475.1"/>
    <property type="molecule type" value="Genomic_DNA"/>
</dbReference>
<comment type="caution">
    <text evidence="2">The sequence shown here is derived from an EMBL/GenBank/DDBJ whole genome shotgun (WGS) entry which is preliminary data.</text>
</comment>
<dbReference type="PANTHER" id="PTHR43179">
    <property type="entry name" value="RHAMNOSYLTRANSFERASE WBBL"/>
    <property type="match status" value="1"/>
</dbReference>
<evidence type="ECO:0000313" key="2">
    <source>
        <dbReference type="EMBL" id="KAF5828475.1"/>
    </source>
</evidence>
<dbReference type="Gene3D" id="3.90.550.10">
    <property type="entry name" value="Spore Coat Polysaccharide Biosynthesis Protein SpsA, Chain A"/>
    <property type="match status" value="1"/>
</dbReference>
<dbReference type="InterPro" id="IPR029044">
    <property type="entry name" value="Nucleotide-diphossugar_trans"/>
</dbReference>
<dbReference type="PANTHER" id="PTHR43179:SF7">
    <property type="entry name" value="RHAMNOSYLTRANSFERASE WBBL"/>
    <property type="match status" value="1"/>
</dbReference>
<feature type="domain" description="Glycosyltransferase 2-like" evidence="1">
    <location>
        <begin position="143"/>
        <end position="262"/>
    </location>
</feature>
<evidence type="ECO:0000313" key="3">
    <source>
        <dbReference type="Proteomes" id="UP000815325"/>
    </source>
</evidence>
<dbReference type="Proteomes" id="UP000815325">
    <property type="component" value="Unassembled WGS sequence"/>
</dbReference>
<name>A0ABQ7G1K3_DUNSA</name>
<keyword evidence="3" id="KW-1185">Reference proteome</keyword>
<gene>
    <name evidence="2" type="ORF">DUNSADRAFT_17572</name>
</gene>
<dbReference type="Pfam" id="PF00535">
    <property type="entry name" value="Glycos_transf_2"/>
    <property type="match status" value="1"/>
</dbReference>
<dbReference type="CDD" id="cd00761">
    <property type="entry name" value="Glyco_tranf_GTA_type"/>
    <property type="match status" value="1"/>
</dbReference>
<keyword evidence="2" id="KW-0808">Transferase</keyword>
<accession>A0ABQ7G1K3</accession>
<proteinExistence type="predicted"/>
<protein>
    <submittedName>
        <fullName evidence="2">Nucleotide-diphospho-sugar transferase</fullName>
    </submittedName>
</protein>
<dbReference type="InterPro" id="IPR001173">
    <property type="entry name" value="Glyco_trans_2-like"/>
</dbReference>
<dbReference type="GO" id="GO:0016740">
    <property type="term" value="F:transferase activity"/>
    <property type="evidence" value="ECO:0007669"/>
    <property type="project" value="UniProtKB-KW"/>
</dbReference>